<dbReference type="RefSeq" id="WP_213166086.1">
    <property type="nucleotide sequence ID" value="NZ_CP058559.1"/>
</dbReference>
<name>A0A7G9WAG6_ALKCA</name>
<evidence type="ECO:0000259" key="6">
    <source>
        <dbReference type="Pfam" id="PF00675"/>
    </source>
</evidence>
<dbReference type="EMBL" id="CP058559">
    <property type="protein sequence ID" value="QNO15678.1"/>
    <property type="molecule type" value="Genomic_DNA"/>
</dbReference>
<dbReference type="InterPro" id="IPR011765">
    <property type="entry name" value="Pept_M16_N"/>
</dbReference>
<dbReference type="GO" id="GO:0046872">
    <property type="term" value="F:metal ion binding"/>
    <property type="evidence" value="ECO:0007669"/>
    <property type="project" value="InterPro"/>
</dbReference>
<dbReference type="Pfam" id="PF00675">
    <property type="entry name" value="Peptidase_M16"/>
    <property type="match status" value="1"/>
</dbReference>
<accession>A0A7G9WAG6</accession>
<dbReference type="PANTHER" id="PTHR43690">
    <property type="entry name" value="NARDILYSIN"/>
    <property type="match status" value="1"/>
</dbReference>
<organism evidence="8 9">
    <name type="scientific">Alkalicella caledoniensis</name>
    <dbReference type="NCBI Taxonomy" id="2731377"/>
    <lineage>
        <taxon>Bacteria</taxon>
        <taxon>Bacillati</taxon>
        <taxon>Bacillota</taxon>
        <taxon>Clostridia</taxon>
        <taxon>Eubacteriales</taxon>
        <taxon>Proteinivoracaceae</taxon>
        <taxon>Alkalicella</taxon>
    </lineage>
</organism>
<evidence type="ECO:0000313" key="8">
    <source>
        <dbReference type="EMBL" id="QNO15678.1"/>
    </source>
</evidence>
<dbReference type="Proteomes" id="UP000516160">
    <property type="component" value="Chromosome"/>
</dbReference>
<dbReference type="InterPro" id="IPR050626">
    <property type="entry name" value="Peptidase_M16"/>
</dbReference>
<keyword evidence="9" id="KW-1185">Reference proteome</keyword>
<dbReference type="KEGG" id="acae:HYG86_13270"/>
<dbReference type="AlphaFoldDB" id="A0A7G9WAG6"/>
<evidence type="ECO:0000256" key="5">
    <source>
        <dbReference type="ARBA" id="ARBA00023049"/>
    </source>
</evidence>
<evidence type="ECO:0000256" key="2">
    <source>
        <dbReference type="ARBA" id="ARBA00022670"/>
    </source>
</evidence>
<evidence type="ECO:0000256" key="1">
    <source>
        <dbReference type="ARBA" id="ARBA00007261"/>
    </source>
</evidence>
<dbReference type="InterPro" id="IPR011249">
    <property type="entry name" value="Metalloenz_LuxS/M16"/>
</dbReference>
<dbReference type="GO" id="GO:0008237">
    <property type="term" value="F:metallopeptidase activity"/>
    <property type="evidence" value="ECO:0007669"/>
    <property type="project" value="UniProtKB-KW"/>
</dbReference>
<protein>
    <submittedName>
        <fullName evidence="8">Insulinase family protein</fullName>
    </submittedName>
</protein>
<evidence type="ECO:0000259" key="7">
    <source>
        <dbReference type="Pfam" id="PF05193"/>
    </source>
</evidence>
<proteinExistence type="inferred from homology"/>
<evidence type="ECO:0000313" key="9">
    <source>
        <dbReference type="Proteomes" id="UP000516160"/>
    </source>
</evidence>
<dbReference type="GO" id="GO:0006508">
    <property type="term" value="P:proteolysis"/>
    <property type="evidence" value="ECO:0007669"/>
    <property type="project" value="UniProtKB-KW"/>
</dbReference>
<dbReference type="PANTHER" id="PTHR43690:SF17">
    <property type="entry name" value="PROTEIN YHJJ"/>
    <property type="match status" value="1"/>
</dbReference>
<dbReference type="InterPro" id="IPR007863">
    <property type="entry name" value="Peptidase_M16_C"/>
</dbReference>
<keyword evidence="2" id="KW-0645">Protease</keyword>
<feature type="domain" description="Peptidase M16 C-terminal" evidence="7">
    <location>
        <begin position="177"/>
        <end position="359"/>
    </location>
</feature>
<dbReference type="NCBIfam" id="NF047421">
    <property type="entry name" value="YfmH_fam"/>
    <property type="match status" value="1"/>
</dbReference>
<keyword evidence="3" id="KW-0378">Hydrolase</keyword>
<evidence type="ECO:0000256" key="4">
    <source>
        <dbReference type="ARBA" id="ARBA00022833"/>
    </source>
</evidence>
<sequence length="425" mass="49157">MTVKTLEFAELKEKAYTWEIKNGLTVIYVPRPNFKKSFGVFATNYGALDFAGEDYDFPPGIAHFLEHKLFEGPEGNIEDEFSKLGISVNAFTTHIHTCYFFSATSNFYKGLELLMDFVQSSHFTEENVQKEKGIIAQEIEMYRDDPSWVVYLNFLKTMYPNHPINRDIAGTVEDIMKITPQMLDECYKRFYNTGNMVLLVTGDLSLDELKDFIEKNQNGKNIEKLEKYKRSTKVDESIPKKKTVEVKMNVSRDILCMGFKDKKVGETGKELFKKEISTLLLMETIIGKGSKLFNQLYDEGVLDNSFGVEYTAEDGYGHTVITLETEDPHGFIARLESELEEIKKNGLNKEEFDLNKRKLEGLNLMEINSLENVVLGFMGDYFRDSNYFERIETIREVAFEDVEKRLQEHLDFDMCGISIIKREDK</sequence>
<keyword evidence="4" id="KW-0862">Zinc</keyword>
<gene>
    <name evidence="8" type="ORF">HYG86_13270</name>
</gene>
<comment type="similarity">
    <text evidence="1">Belongs to the peptidase M16 family.</text>
</comment>
<dbReference type="Pfam" id="PF05193">
    <property type="entry name" value="Peptidase_M16_C"/>
    <property type="match status" value="1"/>
</dbReference>
<dbReference type="SUPFAM" id="SSF63411">
    <property type="entry name" value="LuxS/MPP-like metallohydrolase"/>
    <property type="match status" value="2"/>
</dbReference>
<reference evidence="8 9" key="1">
    <citation type="submission" date="2020-07" db="EMBL/GenBank/DDBJ databases">
        <title>Alkalicella. sp. LB2 genome.</title>
        <authorList>
            <person name="Postec A."/>
            <person name="Quemeneur M."/>
        </authorList>
    </citation>
    <scope>NUCLEOTIDE SEQUENCE [LARGE SCALE GENOMIC DNA]</scope>
    <source>
        <strain evidence="8 9">LB2</strain>
    </source>
</reference>
<evidence type="ECO:0000256" key="3">
    <source>
        <dbReference type="ARBA" id="ARBA00022801"/>
    </source>
</evidence>
<feature type="domain" description="Peptidase M16 N-terminal" evidence="6">
    <location>
        <begin position="59"/>
        <end position="171"/>
    </location>
</feature>
<keyword evidence="5" id="KW-0482">Metalloprotease</keyword>
<dbReference type="Gene3D" id="3.30.830.10">
    <property type="entry name" value="Metalloenzyme, LuxS/M16 peptidase-like"/>
    <property type="match status" value="2"/>
</dbReference>